<keyword evidence="2" id="KW-1185">Reference proteome</keyword>
<dbReference type="EMBL" id="WOGU01000001">
    <property type="protein sequence ID" value="MUN61568.1"/>
    <property type="molecule type" value="Genomic_DNA"/>
</dbReference>
<comment type="caution">
    <text evidence="1">The sequence shown here is derived from an EMBL/GenBank/DDBJ whole genome shotgun (WGS) entry which is preliminary data.</text>
</comment>
<reference evidence="1 2" key="1">
    <citation type="submission" date="2019-12" db="EMBL/GenBank/DDBJ databases">
        <authorList>
            <person name="Shi Y."/>
        </authorList>
    </citation>
    <scope>NUCLEOTIDE SEQUENCE [LARGE SCALE GENOMIC DNA]</scope>
    <source>
        <strain evidence="1 2">JCM 17929</strain>
    </source>
</reference>
<dbReference type="AlphaFoldDB" id="A0A6N8GEU3"/>
<gene>
    <name evidence="1" type="ORF">GMA12_00085</name>
</gene>
<evidence type="ECO:0000313" key="1">
    <source>
        <dbReference type="EMBL" id="MUN61568.1"/>
    </source>
</evidence>
<sequence>MAPDPEELLQMHLDRLKRFVARGLIIENHSFIRQHLNRLVDWAHGRFDVTFHQDGTYSIEVDLPEREALESMAGRVRPLILDGEKANLSNTLQAIGYLVKDLPDDDSLKKAHKAINKDWKHRKPVPGRRLGYEVTRAGALPITDVDLALGWLYAEFVHADEDSHPVAMLYTSHDRYRAAVFIVSIVAYHARATLNLVRRLADRGLLDLEIPPQPPLPK</sequence>
<name>A0A6N8GEU3_9MICC</name>
<proteinExistence type="predicted"/>
<accession>A0A6N8GEU3</accession>
<protein>
    <submittedName>
        <fullName evidence="1">Uncharacterized protein</fullName>
    </submittedName>
</protein>
<organism evidence="1 2">
    <name type="scientific">Kocuria sediminis</name>
    <dbReference type="NCBI Taxonomy" id="1038857"/>
    <lineage>
        <taxon>Bacteria</taxon>
        <taxon>Bacillati</taxon>
        <taxon>Actinomycetota</taxon>
        <taxon>Actinomycetes</taxon>
        <taxon>Micrococcales</taxon>
        <taxon>Micrococcaceae</taxon>
        <taxon>Kocuria</taxon>
    </lineage>
</organism>
<evidence type="ECO:0000313" key="2">
    <source>
        <dbReference type="Proteomes" id="UP000436989"/>
    </source>
</evidence>
<dbReference type="Proteomes" id="UP000436989">
    <property type="component" value="Unassembled WGS sequence"/>
</dbReference>